<sequence length="536" mass="59172">MGLFESDDYLTPRSNSYHGGGSRGVSPARSTRSARSTKPNGAFVRPAASGSGRNTRPASGASFFGNVGGGGSSRGIFGSSSSGSSYYKRRPRDGYIKSLLHKLQRMIKDLWAYARRHPVKAFFAVVVPMLSAGGAIGGILKQFGFRLPMGLGGALGMGGMARKMGGGYYGSEGYGDLRDLGGLGGAGFMEGAGSLFQVAKMFIAHILQAASTDALLQDLITPLPAEYQDRSDGTHEDDHWTQYHQAWKKISQSRRMDRATHVWPELDRTDPTGFTLRRWMNPLRPLPPLSIVLIFNPPSSTAARSLATKFADDFPAYAHLHIPEYLCNLRGQMQTAVSQKLFGDLHPSAFISFIDKHTDPTDHFLIDIIKRAFEVEGRHNPRHRKWVITGLPAEWRFVAKFRHVICEPMATVFFTPPGLHPDQSMMELYYDFVDRGARPFWLEDDENEAYTRLLWAITDHAVRGGLLVSSRVTSDEPQPDFAGEGMVEIDTQTGPSETTELSEATSNGQDTDDTVERETDVDVQTARGRDSPMEQK</sequence>
<proteinExistence type="predicted"/>
<reference evidence="3 4" key="1">
    <citation type="submission" date="2015-03" db="EMBL/GenBank/DDBJ databases">
        <title>RNA-seq based gene annotation and comparative genomics of four Zymoseptoria species reveal species-specific pathogenicity related genes and transposable element activity.</title>
        <authorList>
            <person name="Grandaubert J."/>
            <person name="Bhattacharyya A."/>
            <person name="Stukenbrock E.H."/>
        </authorList>
    </citation>
    <scope>NUCLEOTIDE SEQUENCE [LARGE SCALE GENOMIC DNA]</scope>
    <source>
        <strain evidence="3 4">Zb18110</strain>
    </source>
</reference>
<feature type="region of interest" description="Disordered" evidence="1">
    <location>
        <begin position="11"/>
        <end position="62"/>
    </location>
</feature>
<feature type="compositionally biased region" description="Basic and acidic residues" evidence="1">
    <location>
        <begin position="527"/>
        <end position="536"/>
    </location>
</feature>
<feature type="compositionally biased region" description="Low complexity" evidence="1">
    <location>
        <begin position="28"/>
        <end position="37"/>
    </location>
</feature>
<dbReference type="OrthoDB" id="5398396at2759"/>
<protein>
    <submittedName>
        <fullName evidence="3">Uncharacterized protein</fullName>
    </submittedName>
</protein>
<keyword evidence="2" id="KW-0812">Transmembrane</keyword>
<comment type="caution">
    <text evidence="3">The sequence shown here is derived from an EMBL/GenBank/DDBJ whole genome shotgun (WGS) entry which is preliminary data.</text>
</comment>
<feature type="transmembrane region" description="Helical" evidence="2">
    <location>
        <begin position="121"/>
        <end position="140"/>
    </location>
</feature>
<dbReference type="EMBL" id="LAFY01000281">
    <property type="protein sequence ID" value="KJY01522.1"/>
    <property type="molecule type" value="Genomic_DNA"/>
</dbReference>
<dbReference type="AlphaFoldDB" id="A0A0F4GVW3"/>
<keyword evidence="2" id="KW-1133">Transmembrane helix</keyword>
<evidence type="ECO:0000256" key="2">
    <source>
        <dbReference type="SAM" id="Phobius"/>
    </source>
</evidence>
<accession>A0A0F4GVW3</accession>
<evidence type="ECO:0000313" key="3">
    <source>
        <dbReference type="EMBL" id="KJY01522.1"/>
    </source>
</evidence>
<gene>
    <name evidence="3" type="ORF">TI39_contig289g00019</name>
</gene>
<organism evidence="3 4">
    <name type="scientific">Zymoseptoria brevis</name>
    <dbReference type="NCBI Taxonomy" id="1047168"/>
    <lineage>
        <taxon>Eukaryota</taxon>
        <taxon>Fungi</taxon>
        <taxon>Dikarya</taxon>
        <taxon>Ascomycota</taxon>
        <taxon>Pezizomycotina</taxon>
        <taxon>Dothideomycetes</taxon>
        <taxon>Dothideomycetidae</taxon>
        <taxon>Mycosphaerellales</taxon>
        <taxon>Mycosphaerellaceae</taxon>
        <taxon>Zymoseptoria</taxon>
    </lineage>
</organism>
<dbReference type="STRING" id="1047168.A0A0F4GVW3"/>
<keyword evidence="4" id="KW-1185">Reference proteome</keyword>
<name>A0A0F4GVW3_9PEZI</name>
<evidence type="ECO:0000256" key="1">
    <source>
        <dbReference type="SAM" id="MobiDB-lite"/>
    </source>
</evidence>
<evidence type="ECO:0000313" key="4">
    <source>
        <dbReference type="Proteomes" id="UP000033647"/>
    </source>
</evidence>
<feature type="region of interest" description="Disordered" evidence="1">
    <location>
        <begin position="472"/>
        <end position="536"/>
    </location>
</feature>
<feature type="compositionally biased region" description="Polar residues" evidence="1">
    <location>
        <begin position="490"/>
        <end position="508"/>
    </location>
</feature>
<keyword evidence="2" id="KW-0472">Membrane</keyword>
<dbReference type="Proteomes" id="UP000033647">
    <property type="component" value="Unassembled WGS sequence"/>
</dbReference>